<evidence type="ECO:0000256" key="6">
    <source>
        <dbReference type="SAM" id="Phobius"/>
    </source>
</evidence>
<feature type="transmembrane region" description="Helical" evidence="6">
    <location>
        <begin position="172"/>
        <end position="189"/>
    </location>
</feature>
<dbReference type="PANTHER" id="PTHR34697">
    <property type="entry name" value="PHOSPHATIDYLGLYCEROL LYSYLTRANSFERASE"/>
    <property type="match status" value="1"/>
</dbReference>
<sequence>MSDYPVTIATVLPVWAIAILTGSVVSGPSEALRDMVATGVPAFEAGRWWTPLTSMFFAPGIGGYLLATVLALLLLPAVERRNGSVRTASLLVLAPVVGSLLAVGVVTLGAELGSSWAQQLSRDTSVSAGAAILGAALAGTARFGALWRRRLRLLLLGWLVMAALYSGLFGDVLRLVVGVAGVLLGMLLWPDVDRRPRPRAPSTPEARALIALLVTVTALGPLLAALTHAPIGPLSVLREVVDPALPDLNEWRRVCAAPDQQARCRQLATSGRISGFGSALLDAVPALLSLVIAAGLRRGRRAAWVCAVVLQVSLAVLGVLLAVLVLRDPVERQVQLAPLWPSMPMVWVPAVVPALVAVVLVANRHRFEVRQAGVRRTVDAVVDVLLATSAVWLIGGLISRNGFVPPPNFLDLLIELPARFVPPGYLVAVSPRMLPASWAAVVVTEWIGVLCWLAVAVLLARLFLGRPHVGGQRGERARELVRIDPRSNLAQMVGWPGNDYWFTPAGDTAVAYRVVGSVALTLGGPFGASGTDAAAIGGFTAFCRDQGLVPCFYTITGPVERHCAAAGFDTVRIAEETVLPLRELSFTGKRWQHVRSALHRAERFGVIAEYSSFAELPSTLRTQIRAISEEWVASKGLPEMGFTLGGFDELADPGTRLLIAVDGDRRVHGVTSWLPVYRDERPVGWTLDFMRRADDAMPGVMEFLIASAALRFKGDGLEFLSLSAVPLAHRGSSERAEDSAALLRLLDRLADELEPVYGFRSLLAFKAKFQPDYHPLYLAYPEAAALPAVAYAIGHAHLPHLRPHQLAQLIRLRSEAKG</sequence>
<feature type="transmembrane region" description="Helical" evidence="6">
    <location>
        <begin position="55"/>
        <end position="78"/>
    </location>
</feature>
<feature type="domain" description="Phosphatidylglycerol lysyltransferase C-terminal" evidence="7">
    <location>
        <begin position="485"/>
        <end position="780"/>
    </location>
</feature>
<dbReference type="InterPro" id="IPR024320">
    <property type="entry name" value="LPG_synthase_C"/>
</dbReference>
<dbReference type="InterPro" id="IPR051211">
    <property type="entry name" value="PG_lysyltransferase"/>
</dbReference>
<keyword evidence="5 6" id="KW-0472">Membrane</keyword>
<evidence type="ECO:0000256" key="4">
    <source>
        <dbReference type="ARBA" id="ARBA00022989"/>
    </source>
</evidence>
<feature type="transmembrane region" description="Helical" evidence="6">
    <location>
        <begin position="209"/>
        <end position="231"/>
    </location>
</feature>
<keyword evidence="9" id="KW-1185">Reference proteome</keyword>
<dbReference type="RefSeq" id="WP_157421185.1">
    <property type="nucleotide sequence ID" value="NZ_CP014859.1"/>
</dbReference>
<keyword evidence="4 6" id="KW-1133">Transmembrane helix</keyword>
<dbReference type="KEGG" id="ahm:TL08_19440"/>
<dbReference type="GO" id="GO:0016755">
    <property type="term" value="F:aminoacyltransferase activity"/>
    <property type="evidence" value="ECO:0007669"/>
    <property type="project" value="TreeGrafter"/>
</dbReference>
<evidence type="ECO:0000256" key="2">
    <source>
        <dbReference type="ARBA" id="ARBA00022475"/>
    </source>
</evidence>
<feature type="transmembrane region" description="Helical" evidence="6">
    <location>
        <begin position="125"/>
        <end position="144"/>
    </location>
</feature>
<evidence type="ECO:0000256" key="1">
    <source>
        <dbReference type="ARBA" id="ARBA00004651"/>
    </source>
</evidence>
<feature type="transmembrane region" description="Helical" evidence="6">
    <location>
        <begin position="151"/>
        <end position="166"/>
    </location>
</feature>
<feature type="transmembrane region" description="Helical" evidence="6">
    <location>
        <begin position="346"/>
        <end position="363"/>
    </location>
</feature>
<evidence type="ECO:0000313" key="8">
    <source>
        <dbReference type="EMBL" id="AOS64679.1"/>
    </source>
</evidence>
<protein>
    <recommendedName>
        <fullName evidence="7">Phosphatidylglycerol lysyltransferase C-terminal domain-containing protein</fullName>
    </recommendedName>
</protein>
<comment type="subcellular location">
    <subcellularLocation>
        <location evidence="1">Cell membrane</location>
        <topology evidence="1">Multi-pass membrane protein</topology>
    </subcellularLocation>
</comment>
<dbReference type="EMBL" id="CP014859">
    <property type="protein sequence ID" value="AOS64679.1"/>
    <property type="molecule type" value="Genomic_DNA"/>
</dbReference>
<reference evidence="9" key="1">
    <citation type="submission" date="2016-03" db="EMBL/GenBank/DDBJ databases">
        <title>Complete genome sequence of the type strain Actinoalloteichus hymeniacidonis DSM 45092.</title>
        <authorList>
            <person name="Schaffert L."/>
            <person name="Albersmeier A."/>
            <person name="Winkler A."/>
            <person name="Kalinowski J."/>
            <person name="Zotchev S."/>
            <person name="Ruckert C."/>
        </authorList>
    </citation>
    <scope>NUCLEOTIDE SEQUENCE [LARGE SCALE GENOMIC DNA]</scope>
    <source>
        <strain evidence="9">HPA177(T) (DSM 45092(T))</strain>
    </source>
</reference>
<name>A0AAC9MZQ6_9PSEU</name>
<feature type="transmembrane region" description="Helical" evidence="6">
    <location>
        <begin position="276"/>
        <end position="296"/>
    </location>
</feature>
<dbReference type="PANTHER" id="PTHR34697:SF2">
    <property type="entry name" value="PHOSPHATIDYLGLYCEROL LYSYLTRANSFERASE"/>
    <property type="match status" value="1"/>
</dbReference>
<evidence type="ECO:0000313" key="9">
    <source>
        <dbReference type="Proteomes" id="UP000095210"/>
    </source>
</evidence>
<gene>
    <name evidence="8" type="ORF">TL08_19440</name>
</gene>
<feature type="transmembrane region" description="Helical" evidence="6">
    <location>
        <begin position="438"/>
        <end position="464"/>
    </location>
</feature>
<evidence type="ECO:0000259" key="7">
    <source>
        <dbReference type="Pfam" id="PF09924"/>
    </source>
</evidence>
<accession>A0AAC9MZQ6</accession>
<proteinExistence type="predicted"/>
<dbReference type="Proteomes" id="UP000095210">
    <property type="component" value="Chromosome"/>
</dbReference>
<dbReference type="SUPFAM" id="SSF144091">
    <property type="entry name" value="Rhomboid-like"/>
    <property type="match status" value="1"/>
</dbReference>
<feature type="transmembrane region" description="Helical" evidence="6">
    <location>
        <begin position="384"/>
        <end position="403"/>
    </location>
</feature>
<dbReference type="InterPro" id="IPR035952">
    <property type="entry name" value="Rhomboid-like_sf"/>
</dbReference>
<dbReference type="AlphaFoldDB" id="A0AAC9MZQ6"/>
<keyword evidence="2" id="KW-1003">Cell membrane</keyword>
<evidence type="ECO:0000256" key="5">
    <source>
        <dbReference type="ARBA" id="ARBA00023136"/>
    </source>
</evidence>
<feature type="transmembrane region" description="Helical" evidence="6">
    <location>
        <begin position="90"/>
        <end position="110"/>
    </location>
</feature>
<keyword evidence="3 6" id="KW-0812">Transmembrane</keyword>
<organism evidence="8 9">
    <name type="scientific">Actinoalloteichus hymeniacidonis</name>
    <dbReference type="NCBI Taxonomy" id="340345"/>
    <lineage>
        <taxon>Bacteria</taxon>
        <taxon>Bacillati</taxon>
        <taxon>Actinomycetota</taxon>
        <taxon>Actinomycetes</taxon>
        <taxon>Pseudonocardiales</taxon>
        <taxon>Pseudonocardiaceae</taxon>
        <taxon>Actinoalloteichus</taxon>
    </lineage>
</organism>
<evidence type="ECO:0000256" key="3">
    <source>
        <dbReference type="ARBA" id="ARBA00022692"/>
    </source>
</evidence>
<dbReference type="GO" id="GO:0005886">
    <property type="term" value="C:plasma membrane"/>
    <property type="evidence" value="ECO:0007669"/>
    <property type="project" value="UniProtKB-SubCell"/>
</dbReference>
<dbReference type="Pfam" id="PF09924">
    <property type="entry name" value="LPG_synthase_C"/>
    <property type="match status" value="1"/>
</dbReference>
<dbReference type="GO" id="GO:0055091">
    <property type="term" value="P:phospholipid homeostasis"/>
    <property type="evidence" value="ECO:0007669"/>
    <property type="project" value="TreeGrafter"/>
</dbReference>
<feature type="transmembrane region" description="Helical" evidence="6">
    <location>
        <begin position="303"/>
        <end position="326"/>
    </location>
</feature>
<dbReference type="Gene3D" id="1.20.1540.10">
    <property type="entry name" value="Rhomboid-like"/>
    <property type="match status" value="1"/>
</dbReference>